<dbReference type="EMBL" id="JPXY01000053">
    <property type="protein sequence ID" value="KGQ30156.1"/>
    <property type="molecule type" value="Genomic_DNA"/>
</dbReference>
<dbReference type="PANTHER" id="PTHR38769">
    <property type="entry name" value="UPF0381 PROTEIN YFCZ-RELATED"/>
    <property type="match status" value="1"/>
</dbReference>
<name>A0A0A2XCT6_9PAST</name>
<protein>
    <recommendedName>
        <fullName evidence="4">tRNA-dihydrouridine synthase A</fullName>
    </recommendedName>
</protein>
<dbReference type="PANTHER" id="PTHR38769:SF1">
    <property type="entry name" value="UPF0381 PROTEIN YFCZ-RELATED"/>
    <property type="match status" value="1"/>
</dbReference>
<dbReference type="NCBIfam" id="TIGR00743">
    <property type="entry name" value="DUF406 family protein"/>
    <property type="match status" value="1"/>
</dbReference>
<accession>A0A0A2XCT6</accession>
<comment type="caution">
    <text evidence="2">The sequence shown here is derived from an EMBL/GenBank/DDBJ whole genome shotgun (WGS) entry which is preliminary data.</text>
</comment>
<evidence type="ECO:0000256" key="1">
    <source>
        <dbReference type="ARBA" id="ARBA00006201"/>
    </source>
</evidence>
<dbReference type="InterPro" id="IPR005272">
    <property type="entry name" value="DUF406"/>
</dbReference>
<dbReference type="Proteomes" id="UP000030418">
    <property type="component" value="Unassembled WGS sequence"/>
</dbReference>
<evidence type="ECO:0000313" key="2">
    <source>
        <dbReference type="EMBL" id="KGQ30156.1"/>
    </source>
</evidence>
<dbReference type="InterPro" id="IPR035571">
    <property type="entry name" value="UPF0234-like_C"/>
</dbReference>
<reference evidence="2 3" key="1">
    <citation type="submission" date="2014-08" db="EMBL/GenBank/DDBJ databases">
        <title>Chaperone-usher fimbriae in a diverse selection of Gallibacterium genomes.</title>
        <authorList>
            <person name="Kudirkiene E."/>
            <person name="Bager R.J."/>
            <person name="Johnson T.J."/>
            <person name="Bojesen A.M."/>
        </authorList>
    </citation>
    <scope>NUCLEOTIDE SEQUENCE [LARGE SCALE GENOMIC DNA]</scope>
    <source>
        <strain evidence="2 3">CCM5976</strain>
    </source>
</reference>
<dbReference type="Gene3D" id="3.30.70.860">
    <property type="match status" value="1"/>
</dbReference>
<evidence type="ECO:0000313" key="3">
    <source>
        <dbReference type="Proteomes" id="UP000030418"/>
    </source>
</evidence>
<keyword evidence="3" id="KW-1185">Reference proteome</keyword>
<sequence>MSQMKCKPEEAKVCCCVDVGTVIDNEDCSVNFAQVYASEEQAQQALDYLTEKAKAAESEPCKITSEISQVDGGYQLKAAFEFCCQAEAMIFQLSTR</sequence>
<dbReference type="Pfam" id="PF04175">
    <property type="entry name" value="DUF406"/>
    <property type="match status" value="1"/>
</dbReference>
<dbReference type="GO" id="GO:0005829">
    <property type="term" value="C:cytosol"/>
    <property type="evidence" value="ECO:0007669"/>
    <property type="project" value="TreeGrafter"/>
</dbReference>
<gene>
    <name evidence="2" type="ORF">P375_10875</name>
</gene>
<proteinExistence type="inferred from homology"/>
<dbReference type="AlphaFoldDB" id="A0A0A2XCT6"/>
<organism evidence="2 3">
    <name type="scientific">Gallibacterium genomosp. 2</name>
    <dbReference type="NCBI Taxonomy" id="155517"/>
    <lineage>
        <taxon>Bacteria</taxon>
        <taxon>Pseudomonadati</taxon>
        <taxon>Pseudomonadota</taxon>
        <taxon>Gammaproteobacteria</taxon>
        <taxon>Pasteurellales</taxon>
        <taxon>Pasteurellaceae</taxon>
        <taxon>Gallibacterium</taxon>
    </lineage>
</organism>
<evidence type="ECO:0008006" key="4">
    <source>
        <dbReference type="Google" id="ProtNLM"/>
    </source>
</evidence>
<comment type="similarity">
    <text evidence="1">Belongs to the UPF0381 family.</text>
</comment>
<dbReference type="RefSeq" id="WP_039136876.1">
    <property type="nucleotide sequence ID" value="NZ_JPXY01000053.1"/>
</dbReference>